<feature type="compositionally biased region" description="Polar residues" evidence="1">
    <location>
        <begin position="24"/>
        <end position="34"/>
    </location>
</feature>
<evidence type="ECO:0000313" key="2">
    <source>
        <dbReference type="EMBL" id="OUS49010.1"/>
    </source>
</evidence>
<dbReference type="Proteomes" id="UP000195557">
    <property type="component" value="Unassembled WGS sequence"/>
</dbReference>
<dbReference type="AlphaFoldDB" id="A0A1Y5IHG5"/>
<feature type="region of interest" description="Disordered" evidence="1">
    <location>
        <begin position="1"/>
        <end position="37"/>
    </location>
</feature>
<feature type="compositionally biased region" description="Pro residues" evidence="1">
    <location>
        <begin position="56"/>
        <end position="74"/>
    </location>
</feature>
<dbReference type="EMBL" id="KZ155772">
    <property type="protein sequence ID" value="OUS49010.1"/>
    <property type="molecule type" value="Genomic_DNA"/>
</dbReference>
<evidence type="ECO:0000256" key="1">
    <source>
        <dbReference type="SAM" id="MobiDB-lite"/>
    </source>
</evidence>
<feature type="region of interest" description="Disordered" evidence="1">
    <location>
        <begin position="127"/>
        <end position="146"/>
    </location>
</feature>
<gene>
    <name evidence="2" type="ORF">BE221DRAFT_108013</name>
</gene>
<reference evidence="2" key="1">
    <citation type="submission" date="2017-04" db="EMBL/GenBank/DDBJ databases">
        <title>Population genomics of picophytoplankton unveils novel chromosome hypervariability.</title>
        <authorList>
            <consortium name="DOE Joint Genome Institute"/>
            <person name="Blanc-Mathieu R."/>
            <person name="Krasovec M."/>
            <person name="Hebrard M."/>
            <person name="Yau S."/>
            <person name="Desgranges E."/>
            <person name="Martin J."/>
            <person name="Schackwitz W."/>
            <person name="Kuo A."/>
            <person name="Salin G."/>
            <person name="Donnadieu C."/>
            <person name="Desdevises Y."/>
            <person name="Sanchez-Ferandin S."/>
            <person name="Moreau H."/>
            <person name="Rivals E."/>
            <person name="Grigoriev I.V."/>
            <person name="Grimsley N."/>
            <person name="Eyre-Walker A."/>
            <person name="Piganeau G."/>
        </authorList>
    </citation>
    <scope>NUCLEOTIDE SEQUENCE [LARGE SCALE GENOMIC DNA]</scope>
    <source>
        <strain evidence="2">RCC 1115</strain>
    </source>
</reference>
<proteinExistence type="predicted"/>
<protein>
    <submittedName>
        <fullName evidence="2">Uncharacterized protein</fullName>
    </submittedName>
</protein>
<accession>A0A1Y5IHG5</accession>
<sequence length="197" mass="21552">MKPNGPLRSPSSLREAFRLDDASTKNATAPTVTAGTPHEMSVFNVYSINSFISGEPPSPEPPPPARPRSPPPPRALSATRARRARLTSSSPSASPLPVPTRTRRSRQRVVEDASDDYRVHRTHTQFVASSTPRATSRAMRERGRWSTTTRACSMAHGSLGRRTSTNAGARGSERWYANEKAMTSLDGWRNMARARGA</sequence>
<organism evidence="2">
    <name type="scientific">Ostreococcus tauri</name>
    <name type="common">Marine green alga</name>
    <dbReference type="NCBI Taxonomy" id="70448"/>
    <lineage>
        <taxon>Eukaryota</taxon>
        <taxon>Viridiplantae</taxon>
        <taxon>Chlorophyta</taxon>
        <taxon>Mamiellophyceae</taxon>
        <taxon>Mamiellales</taxon>
        <taxon>Bathycoccaceae</taxon>
        <taxon>Ostreococcus</taxon>
    </lineage>
</organism>
<feature type="compositionally biased region" description="Low complexity" evidence="1">
    <location>
        <begin position="86"/>
        <end position="95"/>
    </location>
</feature>
<feature type="region of interest" description="Disordered" evidence="1">
    <location>
        <begin position="50"/>
        <end position="113"/>
    </location>
</feature>
<name>A0A1Y5IHG5_OSTTA</name>